<sequence>MATRTTSPLAGIRWLRDAINLGGRSPGTLVLAAAMVLLIGLVPSLVTFALQYFFRNSTVATGIAFGVSLLVGLALSPVFAGFLQVIHAIETGRGAKAREIFAPYRNGAWKPVIGFALMMWLVYIVGIALVVLAAGDEMRTVYIESLSQGQPMRMETTPPGFWRAFGVASVIGVVVASVWAIGYGQVANGRRPVLGAFVDAFTGMVKNLPAILVFVIGAALLTVVLVIVFLLLAMVLGLVAKFVGAWLAGVLLVPLYIFFALGAYIWMFGVAYAMWRDICAE</sequence>
<feature type="transmembrane region" description="Helical" evidence="1">
    <location>
        <begin position="161"/>
        <end position="181"/>
    </location>
</feature>
<feature type="transmembrane region" description="Helical" evidence="1">
    <location>
        <begin position="60"/>
        <end position="86"/>
    </location>
</feature>
<keyword evidence="3" id="KW-1185">Reference proteome</keyword>
<proteinExistence type="predicted"/>
<dbReference type="RefSeq" id="WP_036164476.1">
    <property type="nucleotide sequence ID" value="NZ_JRKJ01000002.1"/>
</dbReference>
<accession>A0A0A2WJE3</accession>
<gene>
    <name evidence="2" type="ORF">LF41_832</name>
</gene>
<dbReference type="EMBL" id="JRKJ01000002">
    <property type="protein sequence ID" value="KGQ20296.1"/>
    <property type="molecule type" value="Genomic_DNA"/>
</dbReference>
<name>A0A0A2WJE3_9GAMM</name>
<evidence type="ECO:0000313" key="2">
    <source>
        <dbReference type="EMBL" id="KGQ20296.1"/>
    </source>
</evidence>
<dbReference type="eggNOG" id="COG5473">
    <property type="taxonomic scope" value="Bacteria"/>
</dbReference>
<dbReference type="STRING" id="1300345.LF41_832"/>
<organism evidence="2 3">
    <name type="scientific">Lysobacter dokdonensis DS-58</name>
    <dbReference type="NCBI Taxonomy" id="1300345"/>
    <lineage>
        <taxon>Bacteria</taxon>
        <taxon>Pseudomonadati</taxon>
        <taxon>Pseudomonadota</taxon>
        <taxon>Gammaproteobacteria</taxon>
        <taxon>Lysobacterales</taxon>
        <taxon>Lysobacteraceae</taxon>
        <taxon>Noviluteimonas</taxon>
    </lineage>
</organism>
<dbReference type="OrthoDB" id="5946179at2"/>
<comment type="caution">
    <text evidence="2">The sequence shown here is derived from an EMBL/GenBank/DDBJ whole genome shotgun (WGS) entry which is preliminary data.</text>
</comment>
<dbReference type="Proteomes" id="UP000030518">
    <property type="component" value="Unassembled WGS sequence"/>
</dbReference>
<evidence type="ECO:0000256" key="1">
    <source>
        <dbReference type="SAM" id="Phobius"/>
    </source>
</evidence>
<feature type="transmembrane region" description="Helical" evidence="1">
    <location>
        <begin position="245"/>
        <end position="266"/>
    </location>
</feature>
<evidence type="ECO:0008006" key="4">
    <source>
        <dbReference type="Google" id="ProtNLM"/>
    </source>
</evidence>
<keyword evidence="1" id="KW-1133">Transmembrane helix</keyword>
<keyword evidence="1" id="KW-0472">Membrane</keyword>
<evidence type="ECO:0000313" key="3">
    <source>
        <dbReference type="Proteomes" id="UP000030518"/>
    </source>
</evidence>
<reference evidence="2 3" key="1">
    <citation type="submission" date="2014-09" db="EMBL/GenBank/DDBJ databases">
        <title>Genome sequences of Lysobacter dokdonensis DS-58.</title>
        <authorList>
            <person name="Kim J.F."/>
            <person name="Kwak M.-J."/>
        </authorList>
    </citation>
    <scope>NUCLEOTIDE SEQUENCE [LARGE SCALE GENOMIC DNA]</scope>
    <source>
        <strain evidence="2 3">DS-58</strain>
    </source>
</reference>
<feature type="transmembrane region" description="Helical" evidence="1">
    <location>
        <begin position="107"/>
        <end position="134"/>
    </location>
</feature>
<dbReference type="PATRIC" id="fig|1300345.3.peg.156"/>
<protein>
    <recommendedName>
        <fullName evidence="4">Transmembrane protein</fullName>
    </recommendedName>
</protein>
<dbReference type="AlphaFoldDB" id="A0A0A2WJE3"/>
<feature type="transmembrane region" description="Helical" evidence="1">
    <location>
        <begin position="211"/>
        <end position="239"/>
    </location>
</feature>
<feature type="transmembrane region" description="Helical" evidence="1">
    <location>
        <begin position="29"/>
        <end position="54"/>
    </location>
</feature>
<keyword evidence="1" id="KW-0812">Transmembrane</keyword>